<evidence type="ECO:0000313" key="2">
    <source>
        <dbReference type="EMBL" id="QHS60236.1"/>
    </source>
</evidence>
<name>A0A6B9ZDR3_9BACT</name>
<dbReference type="Proteomes" id="UP000476411">
    <property type="component" value="Chromosome"/>
</dbReference>
<dbReference type="GO" id="GO:0016787">
    <property type="term" value="F:hydrolase activity"/>
    <property type="evidence" value="ECO:0007669"/>
    <property type="project" value="UniProtKB-KW"/>
</dbReference>
<dbReference type="AlphaFoldDB" id="A0A6B9ZDR3"/>
<gene>
    <name evidence="2" type="ORF">GWR21_11685</name>
</gene>
<organism evidence="2 3">
    <name type="scientific">Chitinophaga agri</name>
    <dbReference type="NCBI Taxonomy" id="2703787"/>
    <lineage>
        <taxon>Bacteria</taxon>
        <taxon>Pseudomonadati</taxon>
        <taxon>Bacteroidota</taxon>
        <taxon>Chitinophagia</taxon>
        <taxon>Chitinophagales</taxon>
        <taxon>Chitinophagaceae</taxon>
        <taxon>Chitinophaga</taxon>
    </lineage>
</organism>
<proteinExistence type="predicted"/>
<evidence type="ECO:0000313" key="3">
    <source>
        <dbReference type="Proteomes" id="UP000476411"/>
    </source>
</evidence>
<sequence length="218" mass="24979">MDKHLYLLSGMGADERIFKHLSFPAAYTVHYLDWLTPVPEETFPEYAARMAARIEHEDVTLVGVSFGGMLAVEIARQRPVSKVILISSIKNTGERPPYLGWVRRTGLLALLRLPDAIIFTRRKGVVKLFLNAETAEEMELLSDYMKKTSYGYLRWGIRVVVNWANDFMPASIVHIHGGRDRTFPLRFIKADYTIPDGGHFMVYNRAPQINEILRKELV</sequence>
<dbReference type="InterPro" id="IPR000073">
    <property type="entry name" value="AB_hydrolase_1"/>
</dbReference>
<keyword evidence="2" id="KW-0378">Hydrolase</keyword>
<reference evidence="2 3" key="1">
    <citation type="submission" date="2020-01" db="EMBL/GenBank/DDBJ databases">
        <title>Complete genome sequence of Chitinophaga sp. H33E-04 isolated from quinoa roots.</title>
        <authorList>
            <person name="Weon H.-Y."/>
            <person name="Lee S.A."/>
        </authorList>
    </citation>
    <scope>NUCLEOTIDE SEQUENCE [LARGE SCALE GENOMIC DNA]</scope>
    <source>
        <strain evidence="2 3">H33E-04</strain>
    </source>
</reference>
<protein>
    <submittedName>
        <fullName evidence="2">Alpha/beta hydrolase</fullName>
    </submittedName>
</protein>
<dbReference type="KEGG" id="chih:GWR21_11685"/>
<dbReference type="Pfam" id="PF12697">
    <property type="entry name" value="Abhydrolase_6"/>
    <property type="match status" value="1"/>
</dbReference>
<dbReference type="EMBL" id="CP048113">
    <property type="protein sequence ID" value="QHS60236.1"/>
    <property type="molecule type" value="Genomic_DNA"/>
</dbReference>
<dbReference type="RefSeq" id="WP_162331928.1">
    <property type="nucleotide sequence ID" value="NZ_CP048113.1"/>
</dbReference>
<dbReference type="InterPro" id="IPR029058">
    <property type="entry name" value="AB_hydrolase_fold"/>
</dbReference>
<dbReference type="SUPFAM" id="SSF53474">
    <property type="entry name" value="alpha/beta-Hydrolases"/>
    <property type="match status" value="1"/>
</dbReference>
<accession>A0A6B9ZDR3</accession>
<evidence type="ECO:0000259" key="1">
    <source>
        <dbReference type="Pfam" id="PF12697"/>
    </source>
</evidence>
<feature type="domain" description="AB hydrolase-1" evidence="1">
    <location>
        <begin position="7"/>
        <end position="203"/>
    </location>
</feature>
<keyword evidence="3" id="KW-1185">Reference proteome</keyword>
<dbReference type="Gene3D" id="3.40.50.1820">
    <property type="entry name" value="alpha/beta hydrolase"/>
    <property type="match status" value="1"/>
</dbReference>